<dbReference type="EMBL" id="PDJQ01000001">
    <property type="protein sequence ID" value="PFG74229.1"/>
    <property type="molecule type" value="Genomic_DNA"/>
</dbReference>
<evidence type="ECO:0000313" key="8">
    <source>
        <dbReference type="Proteomes" id="UP000223071"/>
    </source>
</evidence>
<keyword evidence="5" id="KW-1003">Cell membrane</keyword>
<keyword evidence="2 5" id="KW-0812">Transmembrane</keyword>
<feature type="transmembrane region" description="Helical" evidence="5">
    <location>
        <begin position="88"/>
        <end position="114"/>
    </location>
</feature>
<feature type="region of interest" description="Disordered" evidence="6">
    <location>
        <begin position="1"/>
        <end position="24"/>
    </location>
</feature>
<evidence type="ECO:0000256" key="4">
    <source>
        <dbReference type="ARBA" id="ARBA00023136"/>
    </source>
</evidence>
<dbReference type="Pfam" id="PF00902">
    <property type="entry name" value="TatC"/>
    <property type="match status" value="1"/>
</dbReference>
<dbReference type="Proteomes" id="UP000223071">
    <property type="component" value="Unassembled WGS sequence"/>
</dbReference>
<keyword evidence="8" id="KW-1185">Reference proteome</keyword>
<feature type="transmembrane region" description="Helical" evidence="5">
    <location>
        <begin position="41"/>
        <end position="68"/>
    </location>
</feature>
<keyword evidence="4 5" id="KW-0472">Membrane</keyword>
<feature type="transmembrane region" description="Helical" evidence="5">
    <location>
        <begin position="181"/>
        <end position="199"/>
    </location>
</feature>
<name>A0A2A9HHD3_TEPT2</name>
<dbReference type="PRINTS" id="PR01840">
    <property type="entry name" value="TATCFAMILY"/>
</dbReference>
<comment type="function">
    <text evidence="5">Part of the twin-arginine translocation (Tat) system that transports large folded proteins containing a characteristic twin-arginine motif in their signal peptide across membranes.</text>
</comment>
<sequence length="268" mass="29286">MVAEPLRDVGTPAATAQEESGFHGGPEMTLLEHLRELRYRVMVSGVAVLIGVIICFYFWETILGWLVAPARERVEDFQVSSFSPTDRIGIIVKIGLYGGVILASPVVIYQLLAFIIPGLTPKERRILLPGIIGGAGFLLAGMAFAYWVILPASLGFLLELGSDEIANVIGIRQYVDFVTRIVFWVGISFELPMVLAIAAKLGLVRARQLLGFWRYAVIVVFIIAAIVTPTPDPITQTFVAGPLLGLYFIGILLAWAVQPKQRPAGLPR</sequence>
<evidence type="ECO:0000313" key="7">
    <source>
        <dbReference type="EMBL" id="PFG74229.1"/>
    </source>
</evidence>
<dbReference type="PANTHER" id="PTHR30371">
    <property type="entry name" value="SEC-INDEPENDENT PROTEIN TRANSLOCASE PROTEIN TATC"/>
    <property type="match status" value="1"/>
</dbReference>
<comment type="subunit">
    <text evidence="5">Forms a complex with TatA.</text>
</comment>
<evidence type="ECO:0000256" key="1">
    <source>
        <dbReference type="ARBA" id="ARBA00004141"/>
    </source>
</evidence>
<dbReference type="GO" id="GO:0065002">
    <property type="term" value="P:intracellular protein transmembrane transport"/>
    <property type="evidence" value="ECO:0007669"/>
    <property type="project" value="TreeGrafter"/>
</dbReference>
<comment type="similarity">
    <text evidence="5">Belongs to the TatC family.</text>
</comment>
<evidence type="ECO:0000256" key="3">
    <source>
        <dbReference type="ARBA" id="ARBA00022989"/>
    </source>
</evidence>
<evidence type="ECO:0000256" key="6">
    <source>
        <dbReference type="SAM" id="MobiDB-lite"/>
    </source>
</evidence>
<dbReference type="GO" id="GO:0043953">
    <property type="term" value="P:protein transport by the Tat complex"/>
    <property type="evidence" value="ECO:0007669"/>
    <property type="project" value="UniProtKB-UniRule"/>
</dbReference>
<comment type="caution">
    <text evidence="7">The sequence shown here is derived from an EMBL/GenBank/DDBJ whole genome shotgun (WGS) entry which is preliminary data.</text>
</comment>
<dbReference type="RefSeq" id="WP_098503629.1">
    <property type="nucleotide sequence ID" value="NZ_PDJQ01000001.1"/>
</dbReference>
<dbReference type="GO" id="GO:0009977">
    <property type="term" value="F:proton motive force dependent protein transmembrane transporter activity"/>
    <property type="evidence" value="ECO:0007669"/>
    <property type="project" value="TreeGrafter"/>
</dbReference>
<evidence type="ECO:0000256" key="5">
    <source>
        <dbReference type="HAMAP-Rule" id="MF_00902"/>
    </source>
</evidence>
<keyword evidence="5" id="KW-0813">Transport</keyword>
<keyword evidence="5" id="KW-0653">Protein transport</keyword>
<dbReference type="GO" id="GO:0033281">
    <property type="term" value="C:TAT protein transport complex"/>
    <property type="evidence" value="ECO:0007669"/>
    <property type="project" value="UniProtKB-UniRule"/>
</dbReference>
<dbReference type="PANTHER" id="PTHR30371:SF0">
    <property type="entry name" value="SEC-INDEPENDENT PROTEIN TRANSLOCASE PROTEIN TATC, CHLOROPLASTIC-RELATED"/>
    <property type="match status" value="1"/>
</dbReference>
<protein>
    <recommendedName>
        <fullName evidence="5">Sec-independent protein translocase protein TatC</fullName>
    </recommendedName>
</protein>
<organism evidence="7 8">
    <name type="scientific">Tepidiforma thermophila (strain KCTC 52669 / CGMCC 1.13589 / G233)</name>
    <dbReference type="NCBI Taxonomy" id="2761530"/>
    <lineage>
        <taxon>Bacteria</taxon>
        <taxon>Bacillati</taxon>
        <taxon>Chloroflexota</taxon>
        <taxon>Tepidiformia</taxon>
        <taxon>Tepidiformales</taxon>
        <taxon>Tepidiformaceae</taxon>
        <taxon>Tepidiforma</taxon>
    </lineage>
</organism>
<feature type="transmembrane region" description="Helical" evidence="5">
    <location>
        <begin position="211"/>
        <end position="228"/>
    </location>
</feature>
<reference evidence="7 8" key="1">
    <citation type="submission" date="2017-09" db="EMBL/GenBank/DDBJ databases">
        <title>Sequencing the genomes of two abundant thermophiles in Great Basin hot springs: Thermocrinis jamiesonii and novel Chloroflexi Thermoflexus hugenholtzii.</title>
        <authorList>
            <person name="Hedlund B."/>
        </authorList>
    </citation>
    <scope>NUCLEOTIDE SEQUENCE [LARGE SCALE GENOMIC DNA]</scope>
    <source>
        <strain evidence="7 8">G233</strain>
    </source>
</reference>
<feature type="transmembrane region" description="Helical" evidence="5">
    <location>
        <begin position="234"/>
        <end position="257"/>
    </location>
</feature>
<proteinExistence type="inferred from homology"/>
<feature type="transmembrane region" description="Helical" evidence="5">
    <location>
        <begin position="126"/>
        <end position="149"/>
    </location>
</feature>
<evidence type="ECO:0000256" key="2">
    <source>
        <dbReference type="ARBA" id="ARBA00022692"/>
    </source>
</evidence>
<comment type="subcellular location">
    <subcellularLocation>
        <location evidence="5">Cell membrane</location>
        <topology evidence="5">Multi-pass membrane protein</topology>
    </subcellularLocation>
    <subcellularLocation>
        <location evidence="1">Membrane</location>
        <topology evidence="1">Multi-pass membrane protein</topology>
    </subcellularLocation>
</comment>
<dbReference type="NCBIfam" id="TIGR00945">
    <property type="entry name" value="tatC"/>
    <property type="match status" value="1"/>
</dbReference>
<dbReference type="PROSITE" id="PS01218">
    <property type="entry name" value="TATC"/>
    <property type="match status" value="1"/>
</dbReference>
<dbReference type="AlphaFoldDB" id="A0A2A9HHD3"/>
<keyword evidence="5" id="KW-0811">Translocation</keyword>
<accession>A0A2A9HHD3</accession>
<dbReference type="InterPro" id="IPR002033">
    <property type="entry name" value="TatC"/>
</dbReference>
<keyword evidence="3 5" id="KW-1133">Transmembrane helix</keyword>
<dbReference type="HAMAP" id="MF_00902">
    <property type="entry name" value="TatC"/>
    <property type="match status" value="1"/>
</dbReference>
<dbReference type="InterPro" id="IPR019820">
    <property type="entry name" value="Sec-indep_translocase_CS"/>
</dbReference>
<gene>
    <name evidence="5" type="primary">tatC</name>
    <name evidence="7" type="ORF">A9A59_1442</name>
</gene>